<keyword evidence="2" id="KW-0732">Signal</keyword>
<gene>
    <name evidence="3" type="ORF">ISU07_07885</name>
</gene>
<dbReference type="EMBL" id="JADKPN010000003">
    <property type="protein sequence ID" value="MBF4763045.1"/>
    <property type="molecule type" value="Genomic_DNA"/>
</dbReference>
<reference evidence="3" key="1">
    <citation type="submission" date="2020-11" db="EMBL/GenBank/DDBJ databases">
        <title>Nocardioides sp. nov., isolated from Soil of Cynanchum wilfordii Hemsley rhizosphere.</title>
        <authorList>
            <person name="Lee J.-S."/>
            <person name="Suh M.K."/>
            <person name="Kim J.-S."/>
        </authorList>
    </citation>
    <scope>NUCLEOTIDE SEQUENCE</scope>
    <source>
        <strain evidence="3">KCTC 19275</strain>
    </source>
</reference>
<sequence length="151" mass="14602">MNRALAPAVVPALLLGALATLSGCGSATGSRAADAGATDPNGAPTSATASPTVAATTAAPEPTWPATGCESHVMSSIDYARAPKGWKTPEEAVAHAADSGIPSGAVVVAPAGPGDPITAWVVDDSGATILATVTFASSGSGLYVDSVERCA</sequence>
<feature type="signal peptide" evidence="2">
    <location>
        <begin position="1"/>
        <end position="32"/>
    </location>
</feature>
<protein>
    <recommendedName>
        <fullName evidence="5">Lipoprotein</fullName>
    </recommendedName>
</protein>
<keyword evidence="4" id="KW-1185">Reference proteome</keyword>
<dbReference type="PROSITE" id="PS51257">
    <property type="entry name" value="PROKAR_LIPOPROTEIN"/>
    <property type="match status" value="1"/>
</dbReference>
<organism evidence="3 4">
    <name type="scientific">Nocardioides islandensis</name>
    <dbReference type="NCBI Taxonomy" id="433663"/>
    <lineage>
        <taxon>Bacteria</taxon>
        <taxon>Bacillati</taxon>
        <taxon>Actinomycetota</taxon>
        <taxon>Actinomycetes</taxon>
        <taxon>Propionibacteriales</taxon>
        <taxon>Nocardioidaceae</taxon>
        <taxon>Nocardioides</taxon>
    </lineage>
</organism>
<evidence type="ECO:0000313" key="3">
    <source>
        <dbReference type="EMBL" id="MBF4763045.1"/>
    </source>
</evidence>
<dbReference type="Proteomes" id="UP000640489">
    <property type="component" value="Unassembled WGS sequence"/>
</dbReference>
<feature type="compositionally biased region" description="Low complexity" evidence="1">
    <location>
        <begin position="43"/>
        <end position="67"/>
    </location>
</feature>
<evidence type="ECO:0000256" key="2">
    <source>
        <dbReference type="SAM" id="SignalP"/>
    </source>
</evidence>
<evidence type="ECO:0008006" key="5">
    <source>
        <dbReference type="Google" id="ProtNLM"/>
    </source>
</evidence>
<accession>A0A930VFI9</accession>
<feature type="chain" id="PRO_5037066003" description="Lipoprotein" evidence="2">
    <location>
        <begin position="33"/>
        <end position="151"/>
    </location>
</feature>
<dbReference type="AlphaFoldDB" id="A0A930VFI9"/>
<dbReference type="RefSeq" id="WP_194706231.1">
    <property type="nucleotide sequence ID" value="NZ_JADKPN010000003.1"/>
</dbReference>
<evidence type="ECO:0000313" key="4">
    <source>
        <dbReference type="Proteomes" id="UP000640489"/>
    </source>
</evidence>
<evidence type="ECO:0000256" key="1">
    <source>
        <dbReference type="SAM" id="MobiDB-lite"/>
    </source>
</evidence>
<proteinExistence type="predicted"/>
<comment type="caution">
    <text evidence="3">The sequence shown here is derived from an EMBL/GenBank/DDBJ whole genome shotgun (WGS) entry which is preliminary data.</text>
</comment>
<name>A0A930VFI9_9ACTN</name>
<feature type="region of interest" description="Disordered" evidence="1">
    <location>
        <begin position="28"/>
        <end position="67"/>
    </location>
</feature>